<dbReference type="Proteomes" id="UP000004123">
    <property type="component" value="Unassembled WGS sequence"/>
</dbReference>
<feature type="chain" id="PRO_5003387924" evidence="1">
    <location>
        <begin position="21"/>
        <end position="148"/>
    </location>
</feature>
<dbReference type="HOGENOM" id="CLU_1757177_0_0_10"/>
<dbReference type="Pfam" id="PF13715">
    <property type="entry name" value="CarbopepD_reg_2"/>
    <property type="match status" value="1"/>
</dbReference>
<comment type="caution">
    <text evidence="2">The sequence shown here is derived from an EMBL/GenBank/DDBJ whole genome shotgun (WGS) entry which is preliminary data.</text>
</comment>
<dbReference type="STRING" id="997353.HMPREF9144_2346"/>
<evidence type="ECO:0000313" key="2">
    <source>
        <dbReference type="EMBL" id="EGQ13845.1"/>
    </source>
</evidence>
<gene>
    <name evidence="2" type="ORF">HMPREF9144_2346</name>
</gene>
<accession>F9DL04</accession>
<dbReference type="InterPro" id="IPR008969">
    <property type="entry name" value="CarboxyPept-like_regulatory"/>
</dbReference>
<dbReference type="SUPFAM" id="SSF49464">
    <property type="entry name" value="Carboxypeptidase regulatory domain-like"/>
    <property type="match status" value="1"/>
</dbReference>
<keyword evidence="1" id="KW-0732">Signal</keyword>
<dbReference type="RefSeq" id="WP_006046025.1">
    <property type="nucleotide sequence ID" value="NZ_GL982514.1"/>
</dbReference>
<name>F9DL04_9BACT</name>
<proteinExistence type="predicted"/>
<sequence length="148" mass="16054">MKRLLLFVVSVFLNIAMLSAQNSSSVISGEVKDSKGTLAGASVFLIKDMSTQDIYQHTITDDNGRFSITVPAGDYVLGVSYVGYALHGQKINVTEGNNNVGSIVLEETTQELQTVVVQGKIVHVRTQPDGFSVDVKDIRDANKQLQPL</sequence>
<dbReference type="eggNOG" id="COG1629">
    <property type="taxonomic scope" value="Bacteria"/>
</dbReference>
<organism evidence="2 3">
    <name type="scientific">Prevotella pallens ATCC 700821</name>
    <dbReference type="NCBI Taxonomy" id="997353"/>
    <lineage>
        <taxon>Bacteria</taxon>
        <taxon>Pseudomonadati</taxon>
        <taxon>Bacteroidota</taxon>
        <taxon>Bacteroidia</taxon>
        <taxon>Bacteroidales</taxon>
        <taxon>Prevotellaceae</taxon>
        <taxon>Prevotella</taxon>
    </lineage>
</organism>
<protein>
    <submittedName>
        <fullName evidence="2">Outer membrane protein</fullName>
    </submittedName>
</protein>
<reference evidence="2 3" key="1">
    <citation type="submission" date="2011-04" db="EMBL/GenBank/DDBJ databases">
        <authorList>
            <person name="Muzny D."/>
            <person name="Qin X."/>
            <person name="Deng J."/>
            <person name="Jiang H."/>
            <person name="Liu Y."/>
            <person name="Qu J."/>
            <person name="Song X.-Z."/>
            <person name="Zhang L."/>
            <person name="Thornton R."/>
            <person name="Coyle M."/>
            <person name="Francisco L."/>
            <person name="Jackson L."/>
            <person name="Javaid M."/>
            <person name="Korchina V."/>
            <person name="Kovar C."/>
            <person name="Mata R."/>
            <person name="Mathew T."/>
            <person name="Ngo R."/>
            <person name="Nguyen L."/>
            <person name="Nguyen N."/>
            <person name="Okwuonu G."/>
            <person name="Ongeri F."/>
            <person name="Pham C."/>
            <person name="Simmons D."/>
            <person name="Wilczek-Boney K."/>
            <person name="Hale W."/>
            <person name="Jakkamsetti A."/>
            <person name="Pham P."/>
            <person name="Ruth R."/>
            <person name="San Lucas F."/>
            <person name="Warren J."/>
            <person name="Zhang J."/>
            <person name="Zhao Z."/>
            <person name="Zhou C."/>
            <person name="Zhu D."/>
            <person name="Lee S."/>
            <person name="Bess C."/>
            <person name="Blankenburg K."/>
            <person name="Forbes L."/>
            <person name="Fu Q."/>
            <person name="Gubbala S."/>
            <person name="Hirani K."/>
            <person name="Jayaseelan J.C."/>
            <person name="Lara F."/>
            <person name="Munidasa M."/>
            <person name="Palculict T."/>
            <person name="Patil S."/>
            <person name="Pu L.-L."/>
            <person name="Saada N."/>
            <person name="Tang L."/>
            <person name="Weissenberger G."/>
            <person name="Zhu Y."/>
            <person name="Hemphill L."/>
            <person name="Shang Y."/>
            <person name="Youmans B."/>
            <person name="Ayvaz T."/>
            <person name="Ross M."/>
            <person name="Santibanez J."/>
            <person name="Aqrawi P."/>
            <person name="Gross S."/>
            <person name="Joshi V."/>
            <person name="Fowler G."/>
            <person name="Nazareth L."/>
            <person name="Reid J."/>
            <person name="Worley K."/>
            <person name="Petrosino J."/>
            <person name="Highlander S."/>
            <person name="Gibbs R."/>
        </authorList>
    </citation>
    <scope>NUCLEOTIDE SEQUENCE [LARGE SCALE GENOMIC DNA]</scope>
    <source>
        <strain evidence="2 3">ATCC 700821</strain>
    </source>
</reference>
<evidence type="ECO:0000256" key="1">
    <source>
        <dbReference type="SAM" id="SignalP"/>
    </source>
</evidence>
<dbReference type="AlphaFoldDB" id="F9DL04"/>
<evidence type="ECO:0000313" key="3">
    <source>
        <dbReference type="Proteomes" id="UP000004123"/>
    </source>
</evidence>
<feature type="signal peptide" evidence="1">
    <location>
        <begin position="1"/>
        <end position="20"/>
    </location>
</feature>
<dbReference type="EMBL" id="AFPY01000111">
    <property type="protein sequence ID" value="EGQ13845.1"/>
    <property type="molecule type" value="Genomic_DNA"/>
</dbReference>
<dbReference type="Gene3D" id="2.60.40.1120">
    <property type="entry name" value="Carboxypeptidase-like, regulatory domain"/>
    <property type="match status" value="1"/>
</dbReference>